<keyword evidence="3" id="KW-1185">Reference proteome</keyword>
<proteinExistence type="predicted"/>
<dbReference type="RefSeq" id="WP_268608130.1">
    <property type="nucleotide sequence ID" value="NZ_CP113797.1"/>
</dbReference>
<dbReference type="Gene3D" id="3.40.50.2000">
    <property type="entry name" value="Glycogen Phosphorylase B"/>
    <property type="match status" value="1"/>
</dbReference>
<accession>A0A9E8ZC64</accession>
<gene>
    <name evidence="2" type="ORF">OXH18_16160</name>
</gene>
<dbReference type="SUPFAM" id="SSF53756">
    <property type="entry name" value="UDP-Glycosyltransferase/glycogen phosphorylase"/>
    <property type="match status" value="1"/>
</dbReference>
<dbReference type="Proteomes" id="UP001163152">
    <property type="component" value="Chromosome"/>
</dbReference>
<dbReference type="KEGG" id="tsin:OXH18_16160"/>
<dbReference type="InterPro" id="IPR007235">
    <property type="entry name" value="Glyco_trans_28_C"/>
</dbReference>
<dbReference type="PANTHER" id="PTHR21015:SF28">
    <property type="entry name" value="SLL1722 PROTEIN"/>
    <property type="match status" value="1"/>
</dbReference>
<dbReference type="EMBL" id="CP113797">
    <property type="protein sequence ID" value="WAL58703.1"/>
    <property type="molecule type" value="Genomic_DNA"/>
</dbReference>
<reference evidence="2" key="1">
    <citation type="submission" date="2022-12" db="EMBL/GenBank/DDBJ databases">
        <title>Polyphasic identification of a Novel Hot-Spring Cyanobacterium Ocullathermofonsia sinensis gen nov. sp. nov. and Genomic Insights on its Adaptations to the Thermal Habitat.</title>
        <authorList>
            <person name="Daroch M."/>
            <person name="Tang J."/>
            <person name="Jiang Y."/>
        </authorList>
    </citation>
    <scope>NUCLEOTIDE SEQUENCE</scope>
    <source>
        <strain evidence="2">PKUAC-SCTA174</strain>
    </source>
</reference>
<evidence type="ECO:0000259" key="1">
    <source>
        <dbReference type="Pfam" id="PF04101"/>
    </source>
</evidence>
<dbReference type="Pfam" id="PF04101">
    <property type="entry name" value="Glyco_tran_28_C"/>
    <property type="match status" value="1"/>
</dbReference>
<organism evidence="2 3">
    <name type="scientific">Thermocoleostomius sinensis A174</name>
    <dbReference type="NCBI Taxonomy" id="2016057"/>
    <lineage>
        <taxon>Bacteria</taxon>
        <taxon>Bacillati</taxon>
        <taxon>Cyanobacteriota</taxon>
        <taxon>Cyanophyceae</taxon>
        <taxon>Oculatellales</taxon>
        <taxon>Oculatellaceae</taxon>
        <taxon>Thermocoleostomius</taxon>
    </lineage>
</organism>
<evidence type="ECO:0000313" key="2">
    <source>
        <dbReference type="EMBL" id="WAL58703.1"/>
    </source>
</evidence>
<name>A0A9E8ZC64_9CYAN</name>
<dbReference type="AlphaFoldDB" id="A0A9E8ZC64"/>
<protein>
    <submittedName>
        <fullName evidence="2">Glycosyltransferase</fullName>
    </submittedName>
</protein>
<dbReference type="PANTHER" id="PTHR21015">
    <property type="entry name" value="UDP-N-ACETYLGLUCOSAMINE--N-ACETYLMURAMYL-(PENTAPEPTIDE) PYROPHOSPHORYL-UNDECAPRENOL N-ACETYLGLUCOSAMINE TRANSFERASE 1"/>
    <property type="match status" value="1"/>
</dbReference>
<sequence>MKRLMFYCQHILGIGHLIRSTEIVRGLTNDFQVCFINGGEIVKGFEIPDKIELVNLPAIKTDTEFRELQVPTGFQTIDEVLEYRRDQLLTAFNRIQPDVLMIELFPFGRRRFSAELLPLLDRAKAHGTKIVCSLRDIVVTKQDQVRHEEKVCKLINRYFDLLLIHGDPAFIPLEASFSRTQDLNCNVHYTGYVVQQGVGIREQKIGNGKQAASTHLPTPLILTSVGGGRFGHDLLKCVAEASKVLETKIPHHIQLFTGPFAPDEVFEQLQTIAQHRHNLTVDRYTPNLLAYMQQADLSISMAGYNTTMNVLTTGVRSMLLPFTGNDDQEQTIRSQRLEQLGVVTLIRPSDLHPEAFADRIIECLQTSPTSMQFDLGGVKKTANLIRAIVHKQPVIV</sequence>
<evidence type="ECO:0000313" key="3">
    <source>
        <dbReference type="Proteomes" id="UP001163152"/>
    </source>
</evidence>
<dbReference type="GO" id="GO:0016758">
    <property type="term" value="F:hexosyltransferase activity"/>
    <property type="evidence" value="ECO:0007669"/>
    <property type="project" value="InterPro"/>
</dbReference>
<feature type="domain" description="Glycosyl transferase family 28 C-terminal" evidence="1">
    <location>
        <begin position="225"/>
        <end position="368"/>
    </location>
</feature>